<dbReference type="PANTHER" id="PTHR31499:SF85">
    <property type="entry name" value="TRANSCRIPTION FACTOR MYB-RELATED FAMILY"/>
    <property type="match status" value="1"/>
</dbReference>
<proteinExistence type="predicted"/>
<dbReference type="AlphaFoldDB" id="A0AAV6WJD3"/>
<evidence type="ECO:0000313" key="3">
    <source>
        <dbReference type="Proteomes" id="UP000826271"/>
    </source>
</evidence>
<sequence>MKRVQESTYEFSCSDFTSQIPDYIIPQNYEAQLFMSLSEYQNHFQQFKNFENSLFGDSSARTDPDIVFDSGIVRTPIPNSQCISFSESEQLLHLKNKPLGDLDHDSSTKIDSCPFDAYRDLDVPGNLYASHFALMDQFGAPPGCPPNTSGNNYGSPGSVSSSKTRIRWNQDLHDRFVECVNRLGGPDRRSEKKTNVAEFDFKTGMQLKEALQLQIDVQRHLHEQLEIQRNLQLRIEEQGKQLKMMLDQQQKSKENIRNSNKKCPNILSTTLEDTDEILVSEGSDDDLD</sequence>
<evidence type="ECO:0000313" key="2">
    <source>
        <dbReference type="EMBL" id="KAG8367939.1"/>
    </source>
</evidence>
<gene>
    <name evidence="2" type="ORF">BUALT_Bualt16G0124800</name>
</gene>
<dbReference type="PANTHER" id="PTHR31499">
    <property type="entry name" value="MYB FAMILY TRANSCRIPTION FACTOR PHL11"/>
    <property type="match status" value="1"/>
</dbReference>
<evidence type="ECO:0000259" key="1">
    <source>
        <dbReference type="Pfam" id="PF14379"/>
    </source>
</evidence>
<feature type="domain" description="MYB-CC type transcription factor LHEQLE-containing" evidence="1">
    <location>
        <begin position="205"/>
        <end position="251"/>
    </location>
</feature>
<dbReference type="InterPro" id="IPR046955">
    <property type="entry name" value="PHR1-like"/>
</dbReference>
<organism evidence="2 3">
    <name type="scientific">Buddleja alternifolia</name>
    <dbReference type="NCBI Taxonomy" id="168488"/>
    <lineage>
        <taxon>Eukaryota</taxon>
        <taxon>Viridiplantae</taxon>
        <taxon>Streptophyta</taxon>
        <taxon>Embryophyta</taxon>
        <taxon>Tracheophyta</taxon>
        <taxon>Spermatophyta</taxon>
        <taxon>Magnoliopsida</taxon>
        <taxon>eudicotyledons</taxon>
        <taxon>Gunneridae</taxon>
        <taxon>Pentapetalae</taxon>
        <taxon>asterids</taxon>
        <taxon>lamiids</taxon>
        <taxon>Lamiales</taxon>
        <taxon>Scrophulariaceae</taxon>
        <taxon>Buddlejeae</taxon>
        <taxon>Buddleja</taxon>
    </lineage>
</organism>
<comment type="caution">
    <text evidence="2">The sequence shown here is derived from an EMBL/GenBank/DDBJ whole genome shotgun (WGS) entry which is preliminary data.</text>
</comment>
<dbReference type="EMBL" id="WHWC01000016">
    <property type="protein sequence ID" value="KAG8367939.1"/>
    <property type="molecule type" value="Genomic_DNA"/>
</dbReference>
<dbReference type="GO" id="GO:0003700">
    <property type="term" value="F:DNA-binding transcription factor activity"/>
    <property type="evidence" value="ECO:0007669"/>
    <property type="project" value="InterPro"/>
</dbReference>
<dbReference type="InterPro" id="IPR025756">
    <property type="entry name" value="Myb_CC_LHEQLE"/>
</dbReference>
<name>A0AAV6WJD3_9LAMI</name>
<keyword evidence="3" id="KW-1185">Reference proteome</keyword>
<protein>
    <recommendedName>
        <fullName evidence="1">MYB-CC type transcription factor LHEQLE-containing domain-containing protein</fullName>
    </recommendedName>
</protein>
<dbReference type="Proteomes" id="UP000826271">
    <property type="component" value="Unassembled WGS sequence"/>
</dbReference>
<reference evidence="2" key="1">
    <citation type="submission" date="2019-10" db="EMBL/GenBank/DDBJ databases">
        <authorList>
            <person name="Zhang R."/>
            <person name="Pan Y."/>
            <person name="Wang J."/>
            <person name="Ma R."/>
            <person name="Yu S."/>
        </authorList>
    </citation>
    <scope>NUCLEOTIDE SEQUENCE</scope>
    <source>
        <strain evidence="2">LA-IB0</strain>
        <tissue evidence="2">Leaf</tissue>
    </source>
</reference>
<accession>A0AAV6WJD3</accession>
<dbReference type="Gene3D" id="1.10.10.60">
    <property type="entry name" value="Homeodomain-like"/>
    <property type="match status" value="1"/>
</dbReference>
<dbReference type="Pfam" id="PF14379">
    <property type="entry name" value="Myb_CC_LHEQLE"/>
    <property type="match status" value="1"/>
</dbReference>